<keyword evidence="3" id="KW-1185">Reference proteome</keyword>
<feature type="chain" id="PRO_5034009146" evidence="1">
    <location>
        <begin position="24"/>
        <end position="106"/>
    </location>
</feature>
<proteinExistence type="predicted"/>
<evidence type="ECO:0000313" key="2">
    <source>
        <dbReference type="EMBL" id="BCM24356.1"/>
    </source>
</evidence>
<protein>
    <submittedName>
        <fullName evidence="2">Uncharacterized protein</fullName>
    </submittedName>
</protein>
<sequence>MKIIRSMLVVAAVGVAGMSSAYAHDSFSIGLNFGAPAYYAAPPVRYYSAPPVVYAPPPAVYYSAPPVYYRPAPAAYFRYDGGHYWHHDRDDWGRGEWRGGHDRGWR</sequence>
<dbReference type="RefSeq" id="WP_221764900.1">
    <property type="nucleotide sequence ID" value="NZ_AP024110.1"/>
</dbReference>
<dbReference type="AlphaFoldDB" id="A0A8D5JQC3"/>
<keyword evidence="1" id="KW-0732">Signal</keyword>
<dbReference type="Proteomes" id="UP000826722">
    <property type="component" value="Chromosome"/>
</dbReference>
<feature type="signal peptide" evidence="1">
    <location>
        <begin position="1"/>
        <end position="23"/>
    </location>
</feature>
<evidence type="ECO:0000313" key="3">
    <source>
        <dbReference type="Proteomes" id="UP000826722"/>
    </source>
</evidence>
<reference evidence="2" key="1">
    <citation type="journal article" date="2021" name="Arch. Microbiol.">
        <title>Methyloradius palustris gen. nov., sp. nov., a methanol-oxidizing bacterium isolated from snow.</title>
        <authorList>
            <person name="Miyadera T."/>
            <person name="Kojima H."/>
            <person name="Fukui M."/>
        </authorList>
    </citation>
    <scope>NUCLEOTIDE SEQUENCE</scope>
    <source>
        <strain evidence="2">Zm11</strain>
    </source>
</reference>
<gene>
    <name evidence="2" type="ORF">ZMTM_06150</name>
</gene>
<dbReference type="EMBL" id="AP024110">
    <property type="protein sequence ID" value="BCM24356.1"/>
    <property type="molecule type" value="Genomic_DNA"/>
</dbReference>
<accession>A0A8D5JQC3</accession>
<dbReference type="KEGG" id="mpau:ZMTM_06150"/>
<organism evidence="2 3">
    <name type="scientific">Methyloradius palustris</name>
    <dbReference type="NCBI Taxonomy" id="2778876"/>
    <lineage>
        <taxon>Bacteria</taxon>
        <taxon>Pseudomonadati</taxon>
        <taxon>Pseudomonadota</taxon>
        <taxon>Betaproteobacteria</taxon>
        <taxon>Nitrosomonadales</taxon>
        <taxon>Methylophilaceae</taxon>
        <taxon>Methyloradius</taxon>
    </lineage>
</organism>
<name>A0A8D5JQC3_9PROT</name>
<evidence type="ECO:0000256" key="1">
    <source>
        <dbReference type="SAM" id="SignalP"/>
    </source>
</evidence>